<dbReference type="EMBL" id="JAFDVH010000017">
    <property type="protein sequence ID" value="KAG7462158.1"/>
    <property type="molecule type" value="Genomic_DNA"/>
</dbReference>
<feature type="compositionally biased region" description="Low complexity" evidence="12">
    <location>
        <begin position="509"/>
        <end position="526"/>
    </location>
</feature>
<evidence type="ECO:0000256" key="10">
    <source>
        <dbReference type="ARBA" id="ARBA00037878"/>
    </source>
</evidence>
<evidence type="ECO:0000256" key="8">
    <source>
        <dbReference type="ARBA" id="ARBA00023157"/>
    </source>
</evidence>
<evidence type="ECO:0000313" key="16">
    <source>
        <dbReference type="Proteomes" id="UP001046870"/>
    </source>
</evidence>
<evidence type="ECO:0000256" key="7">
    <source>
        <dbReference type="ARBA" id="ARBA00023136"/>
    </source>
</evidence>
<evidence type="ECO:0000256" key="5">
    <source>
        <dbReference type="ARBA" id="ARBA00022737"/>
    </source>
</evidence>
<dbReference type="PRINTS" id="PR00261">
    <property type="entry name" value="LDLRECEPTOR"/>
</dbReference>
<keyword evidence="8 11" id="KW-1015">Disulfide bond</keyword>
<dbReference type="Pfam" id="PF00431">
    <property type="entry name" value="CUB"/>
    <property type="match status" value="1"/>
</dbReference>
<feature type="compositionally biased region" description="Pro residues" evidence="12">
    <location>
        <begin position="567"/>
        <end position="607"/>
    </location>
</feature>
<feature type="chain" id="PRO_5039351770" description="CUB domain-containing protein" evidence="13">
    <location>
        <begin position="18"/>
        <end position="649"/>
    </location>
</feature>
<evidence type="ECO:0000256" key="3">
    <source>
        <dbReference type="ARBA" id="ARBA00022583"/>
    </source>
</evidence>
<evidence type="ECO:0000256" key="11">
    <source>
        <dbReference type="PROSITE-ProRule" id="PRU00124"/>
    </source>
</evidence>
<dbReference type="PANTHER" id="PTHR24270">
    <property type="entry name" value="LOW-DENSITY LIPOPROTEIN RECEPTOR-RELATED"/>
    <property type="match status" value="1"/>
</dbReference>
<dbReference type="Gene3D" id="4.10.400.10">
    <property type="entry name" value="Low-density Lipoprotein Receptor"/>
    <property type="match status" value="2"/>
</dbReference>
<dbReference type="InterPro" id="IPR036055">
    <property type="entry name" value="LDL_receptor-like_sf"/>
</dbReference>
<keyword evidence="13" id="KW-0732">Signal</keyword>
<feature type="disulfide bond" evidence="11">
    <location>
        <begin position="149"/>
        <end position="167"/>
    </location>
</feature>
<dbReference type="SUPFAM" id="SSF57424">
    <property type="entry name" value="LDL receptor-like module"/>
    <property type="match status" value="2"/>
</dbReference>
<dbReference type="AlphaFoldDB" id="A0A9D3SYW2"/>
<dbReference type="InterPro" id="IPR023415">
    <property type="entry name" value="LDLR_class-A_CS"/>
</dbReference>
<feature type="disulfide bond" evidence="11">
    <location>
        <begin position="346"/>
        <end position="358"/>
    </location>
</feature>
<dbReference type="Proteomes" id="UP001046870">
    <property type="component" value="Chromosome 17"/>
</dbReference>
<dbReference type="PANTHER" id="PTHR24270:SF17">
    <property type="entry name" value="LOW-DENSITY LIPOPROTEIN RECEPTOR-RELATED PROTEIN 10"/>
    <property type="match status" value="1"/>
</dbReference>
<evidence type="ECO:0000259" key="14">
    <source>
        <dbReference type="PROSITE" id="PS01180"/>
    </source>
</evidence>
<dbReference type="SMART" id="SM00042">
    <property type="entry name" value="CUB"/>
    <property type="match status" value="1"/>
</dbReference>
<keyword evidence="9" id="KW-0168">Coated pit</keyword>
<feature type="disulfide bond" evidence="11">
    <location>
        <begin position="365"/>
        <end position="380"/>
    </location>
</feature>
<feature type="compositionally biased region" description="Low complexity" evidence="12">
    <location>
        <begin position="538"/>
        <end position="552"/>
    </location>
</feature>
<evidence type="ECO:0000256" key="4">
    <source>
        <dbReference type="ARBA" id="ARBA00022692"/>
    </source>
</evidence>
<feature type="disulfide bond" evidence="11">
    <location>
        <begin position="353"/>
        <end position="371"/>
    </location>
</feature>
<feature type="region of interest" description="Disordered" evidence="12">
    <location>
        <begin position="477"/>
        <end position="609"/>
    </location>
</feature>
<keyword evidence="4" id="KW-0812">Transmembrane</keyword>
<dbReference type="PROSITE" id="PS01180">
    <property type="entry name" value="CUB"/>
    <property type="match status" value="2"/>
</dbReference>
<dbReference type="GO" id="GO:0005905">
    <property type="term" value="C:clathrin-coated pit"/>
    <property type="evidence" value="ECO:0007669"/>
    <property type="project" value="UniProtKB-KW"/>
</dbReference>
<evidence type="ECO:0000256" key="2">
    <source>
        <dbReference type="ARBA" id="ARBA00009939"/>
    </source>
</evidence>
<keyword evidence="7" id="KW-0472">Membrane</keyword>
<dbReference type="Pfam" id="PF00057">
    <property type="entry name" value="Ldl_recept_a"/>
    <property type="match status" value="2"/>
</dbReference>
<accession>A0A9D3SYW2</accession>
<sequence length="649" mass="69481">MSVSWTVPLLHFLCVAAGSTMELASGSARCERSPKILQARQGEIRSSAHHSWSSRQLNCSWLIPAPMGEPVILSFSQFFTRCGVEWVSVTSSEGAPTSLCGSQLPRPMELRGGNITVTHHFVQHIYPLSMFRLSYIRGSTPCAVGEFPCAGGRCLPASWRCNGQTECLGEAGGGGAGTTAGGRDSETKAHRDSGSCGGLLKGFYGWFSPPALAGPPLLCVWTVDPQDPRPLRLDLRLLELGPGDTLTITDQPQGQGHTIKTITCASNYKVVEVESRTGLLSLTYRMLPGSEGRGFNATASSPLEVAAQGRGGGRFLGHPVCFRPKDRCNYQLYCADGSDEKDCTVCQPGTFHCDSDRCVFESWRCDGQVDCKDGTDELNCTVTLPRKVITAATLGSLVCGLLLVIAMGCTCKLYSLRTREYSMFAPISRQEAELIQQQAPPSYGQLIAQGAIPPVEDFPTENPNESSTLSLRGILQLLRHDPGSSSRRRRRPRFVRRTIRRMRRWGLLPRAAPRPSQSSSPSPQQAGTAPTGSEPNQSSAGGSSLAGEGASSPLPQKLALHPQTEPAAPPASLPGPPLPTTPPPRPCRPPPPPPAPPLPRPAAPPLGSPWLASVFHSLGLSISLFRPAPPPCPSPRPPPPPLPQRARSC</sequence>
<comment type="subcellular location">
    <subcellularLocation>
        <location evidence="10">Membrane</location>
        <location evidence="10">Coated pit</location>
    </subcellularLocation>
    <subcellularLocation>
        <location evidence="1">Membrane</location>
        <topology evidence="1">Single-pass membrane protein</topology>
    </subcellularLocation>
</comment>
<dbReference type="Gene3D" id="2.60.120.290">
    <property type="entry name" value="Spermadhesin, CUB domain"/>
    <property type="match status" value="1"/>
</dbReference>
<dbReference type="PROSITE" id="PS01209">
    <property type="entry name" value="LDLRA_1"/>
    <property type="match status" value="1"/>
</dbReference>
<protein>
    <recommendedName>
        <fullName evidence="14">CUB domain-containing protein</fullName>
    </recommendedName>
</protein>
<dbReference type="GO" id="GO:0005886">
    <property type="term" value="C:plasma membrane"/>
    <property type="evidence" value="ECO:0007669"/>
    <property type="project" value="TreeGrafter"/>
</dbReference>
<name>A0A9D3SYW2_MEGAT</name>
<keyword evidence="6" id="KW-1133">Transmembrane helix</keyword>
<keyword evidence="5" id="KW-0677">Repeat</keyword>
<feature type="domain" description="CUB" evidence="14">
    <location>
        <begin position="30"/>
        <end position="138"/>
    </location>
</feature>
<proteinExistence type="inferred from homology"/>
<keyword evidence="3" id="KW-0254">Endocytosis</keyword>
<dbReference type="PROSITE" id="PS50068">
    <property type="entry name" value="LDLRA_2"/>
    <property type="match status" value="2"/>
</dbReference>
<dbReference type="InterPro" id="IPR002172">
    <property type="entry name" value="LDrepeatLR_classA_rpt"/>
</dbReference>
<evidence type="ECO:0000256" key="1">
    <source>
        <dbReference type="ARBA" id="ARBA00004167"/>
    </source>
</evidence>
<dbReference type="OrthoDB" id="9990982at2759"/>
<dbReference type="InterPro" id="IPR050685">
    <property type="entry name" value="LDLR"/>
</dbReference>
<feature type="region of interest" description="Disordered" evidence="12">
    <location>
        <begin position="172"/>
        <end position="191"/>
    </location>
</feature>
<gene>
    <name evidence="15" type="ORF">MATL_G00199430</name>
</gene>
<feature type="domain" description="CUB" evidence="14">
    <location>
        <begin position="196"/>
        <end position="302"/>
    </location>
</feature>
<feature type="compositionally biased region" description="Pro residues" evidence="12">
    <location>
        <begin position="627"/>
        <end position="643"/>
    </location>
</feature>
<evidence type="ECO:0000256" key="9">
    <source>
        <dbReference type="ARBA" id="ARBA00023176"/>
    </source>
</evidence>
<feature type="disulfide bond" evidence="11">
    <location>
        <begin position="142"/>
        <end position="154"/>
    </location>
</feature>
<organism evidence="15 16">
    <name type="scientific">Megalops atlanticus</name>
    <name type="common">Tarpon</name>
    <name type="synonym">Clupea gigantea</name>
    <dbReference type="NCBI Taxonomy" id="7932"/>
    <lineage>
        <taxon>Eukaryota</taxon>
        <taxon>Metazoa</taxon>
        <taxon>Chordata</taxon>
        <taxon>Craniata</taxon>
        <taxon>Vertebrata</taxon>
        <taxon>Euteleostomi</taxon>
        <taxon>Actinopterygii</taxon>
        <taxon>Neopterygii</taxon>
        <taxon>Teleostei</taxon>
        <taxon>Elopiformes</taxon>
        <taxon>Megalopidae</taxon>
        <taxon>Megalops</taxon>
    </lineage>
</organism>
<comment type="similarity">
    <text evidence="2">Belongs to the LDLR family.</text>
</comment>
<dbReference type="InterPro" id="IPR000859">
    <property type="entry name" value="CUB_dom"/>
</dbReference>
<feature type="compositionally biased region" description="Polar residues" evidence="12">
    <location>
        <begin position="527"/>
        <end position="537"/>
    </location>
</feature>
<evidence type="ECO:0000256" key="12">
    <source>
        <dbReference type="SAM" id="MobiDB-lite"/>
    </source>
</evidence>
<dbReference type="GO" id="GO:0006897">
    <property type="term" value="P:endocytosis"/>
    <property type="evidence" value="ECO:0007669"/>
    <property type="project" value="UniProtKB-KW"/>
</dbReference>
<comment type="caution">
    <text evidence="15">The sequence shown here is derived from an EMBL/GenBank/DDBJ whole genome shotgun (WGS) entry which is preliminary data.</text>
</comment>
<feature type="signal peptide" evidence="13">
    <location>
        <begin position="1"/>
        <end position="17"/>
    </location>
</feature>
<dbReference type="SMART" id="SM00192">
    <property type="entry name" value="LDLa"/>
    <property type="match status" value="2"/>
</dbReference>
<reference evidence="15" key="1">
    <citation type="submission" date="2021-01" db="EMBL/GenBank/DDBJ databases">
        <authorList>
            <person name="Zahm M."/>
            <person name="Roques C."/>
            <person name="Cabau C."/>
            <person name="Klopp C."/>
            <person name="Donnadieu C."/>
            <person name="Jouanno E."/>
            <person name="Lampietro C."/>
            <person name="Louis A."/>
            <person name="Herpin A."/>
            <person name="Echchiki A."/>
            <person name="Berthelot C."/>
            <person name="Parey E."/>
            <person name="Roest-Crollius H."/>
            <person name="Braasch I."/>
            <person name="Postlethwait J."/>
            <person name="Bobe J."/>
            <person name="Montfort J."/>
            <person name="Bouchez O."/>
            <person name="Begum T."/>
            <person name="Mejri S."/>
            <person name="Adams A."/>
            <person name="Chen W.-J."/>
            <person name="Guiguen Y."/>
        </authorList>
    </citation>
    <scope>NUCLEOTIDE SEQUENCE</scope>
    <source>
        <strain evidence="15">YG-15Mar2019-1</strain>
        <tissue evidence="15">Brain</tissue>
    </source>
</reference>
<feature type="compositionally biased region" description="Basic residues" evidence="12">
    <location>
        <begin position="486"/>
        <end position="504"/>
    </location>
</feature>
<evidence type="ECO:0000313" key="15">
    <source>
        <dbReference type="EMBL" id="KAG7462158.1"/>
    </source>
</evidence>
<keyword evidence="16" id="KW-1185">Reference proteome</keyword>
<dbReference type="InterPro" id="IPR035914">
    <property type="entry name" value="Sperma_CUB_dom_sf"/>
</dbReference>
<feature type="region of interest" description="Disordered" evidence="12">
    <location>
        <begin position="624"/>
        <end position="649"/>
    </location>
</feature>
<dbReference type="CDD" id="cd00112">
    <property type="entry name" value="LDLa"/>
    <property type="match status" value="2"/>
</dbReference>
<evidence type="ECO:0000256" key="13">
    <source>
        <dbReference type="SAM" id="SignalP"/>
    </source>
</evidence>
<comment type="caution">
    <text evidence="11">Lacks conserved residue(s) required for the propagation of feature annotation.</text>
</comment>
<dbReference type="GO" id="GO:0005041">
    <property type="term" value="F:low-density lipoprotein particle receptor activity"/>
    <property type="evidence" value="ECO:0007669"/>
    <property type="project" value="TreeGrafter"/>
</dbReference>
<dbReference type="SUPFAM" id="SSF49854">
    <property type="entry name" value="Spermadhesin, CUB domain"/>
    <property type="match status" value="2"/>
</dbReference>
<evidence type="ECO:0000256" key="6">
    <source>
        <dbReference type="ARBA" id="ARBA00022989"/>
    </source>
</evidence>